<evidence type="ECO:0000313" key="3">
    <source>
        <dbReference type="Proteomes" id="UP001367508"/>
    </source>
</evidence>
<dbReference type="AlphaFoldDB" id="A0AAN9JT87"/>
<keyword evidence="3" id="KW-1185">Reference proteome</keyword>
<sequence>MVYSKSKAPTTYYYSTLHDSITSLCKTILPSALKKRCLVSAEHRLWKLQSHNLKWQQDSLHQMLNLMSLHKDDILSETEVSAFKTHLLDTLLASPPPQQDHPLIIKHKLMFLQELLHAKCISEGEYHSSRTPLLQRLAAQGGGEIEVVIAGSKDTQQNSEEEWSVIDLKDEQCLKNKENSNSKKKVTKGLFSFGSSHKPGKKSNERSIFDSPALHMNSAQSKFPPSSIYTKCEMRHSKENPFWDGSEKTKRKPFRTLFHRDKNERGGDHQGVEAEEEREEKSAKKQWGFDGLIKWKRSDSDDDTLPLSLNDQMASSQLSSKAYGEVLDTKLMNDMLHSDTTSPSHFSKDDKVLGTKINELSRVTEMRSTNTKLNSGNDQMQTISAKLPEEKTELKNNFPKPWCDRYGDENSSMGWTTFEDDENLHPNLFIHEDKSLRSSYINPFSDGYA</sequence>
<comment type="caution">
    <text evidence="2">The sequence shown here is derived from an EMBL/GenBank/DDBJ whole genome shotgun (WGS) entry which is preliminary data.</text>
</comment>
<gene>
    <name evidence="2" type="ORF">VNO77_42635</name>
</gene>
<organism evidence="2 3">
    <name type="scientific">Canavalia gladiata</name>
    <name type="common">Sword bean</name>
    <name type="synonym">Dolichos gladiatus</name>
    <dbReference type="NCBI Taxonomy" id="3824"/>
    <lineage>
        <taxon>Eukaryota</taxon>
        <taxon>Viridiplantae</taxon>
        <taxon>Streptophyta</taxon>
        <taxon>Embryophyta</taxon>
        <taxon>Tracheophyta</taxon>
        <taxon>Spermatophyta</taxon>
        <taxon>Magnoliopsida</taxon>
        <taxon>eudicotyledons</taxon>
        <taxon>Gunneridae</taxon>
        <taxon>Pentapetalae</taxon>
        <taxon>rosids</taxon>
        <taxon>fabids</taxon>
        <taxon>Fabales</taxon>
        <taxon>Fabaceae</taxon>
        <taxon>Papilionoideae</taxon>
        <taxon>50 kb inversion clade</taxon>
        <taxon>NPAAA clade</taxon>
        <taxon>indigoferoid/millettioid clade</taxon>
        <taxon>Phaseoleae</taxon>
        <taxon>Canavalia</taxon>
    </lineage>
</organism>
<feature type="compositionally biased region" description="Basic and acidic residues" evidence="1">
    <location>
        <begin position="259"/>
        <end position="272"/>
    </location>
</feature>
<dbReference type="EMBL" id="JAYMYQ010000011">
    <property type="protein sequence ID" value="KAK7304748.1"/>
    <property type="molecule type" value="Genomic_DNA"/>
</dbReference>
<dbReference type="PANTHER" id="PTHR37392">
    <property type="entry name" value="OS09G0556800 PROTEIN"/>
    <property type="match status" value="1"/>
</dbReference>
<reference evidence="2 3" key="1">
    <citation type="submission" date="2024-01" db="EMBL/GenBank/DDBJ databases">
        <title>The genomes of 5 underutilized Papilionoideae crops provide insights into root nodulation and disease resistanc.</title>
        <authorList>
            <person name="Jiang F."/>
        </authorList>
    </citation>
    <scope>NUCLEOTIDE SEQUENCE [LARGE SCALE GENOMIC DNA]</scope>
    <source>
        <strain evidence="2">LVBAO_FW01</strain>
        <tissue evidence="2">Leaves</tissue>
    </source>
</reference>
<feature type="region of interest" description="Disordered" evidence="1">
    <location>
        <begin position="259"/>
        <end position="283"/>
    </location>
</feature>
<evidence type="ECO:0000313" key="2">
    <source>
        <dbReference type="EMBL" id="KAK7304748.1"/>
    </source>
</evidence>
<evidence type="ECO:0000256" key="1">
    <source>
        <dbReference type="SAM" id="MobiDB-lite"/>
    </source>
</evidence>
<accession>A0AAN9JT87</accession>
<name>A0AAN9JT87_CANGL</name>
<dbReference type="Proteomes" id="UP001367508">
    <property type="component" value="Unassembled WGS sequence"/>
</dbReference>
<protein>
    <submittedName>
        <fullName evidence="2">Uncharacterized protein</fullName>
    </submittedName>
</protein>
<dbReference type="PANTHER" id="PTHR37392:SF1">
    <property type="entry name" value="OS09G0556800 PROTEIN"/>
    <property type="match status" value="1"/>
</dbReference>
<proteinExistence type="predicted"/>